<dbReference type="Proteomes" id="UP000824281">
    <property type="component" value="Chromosome"/>
</dbReference>
<dbReference type="EMBL" id="CP081295">
    <property type="protein sequence ID" value="QZD89133.1"/>
    <property type="molecule type" value="Genomic_DNA"/>
</dbReference>
<sequence length="46" mass="5043">MLDFLDIFGSARADHRREASAIRMALRAIGIACLVILFLATIAILL</sequence>
<keyword evidence="1" id="KW-0472">Membrane</keyword>
<name>A0ABX8ZPM1_9SPHN</name>
<reference evidence="2 3" key="1">
    <citation type="submission" date="2021-08" db="EMBL/GenBank/DDBJ databases">
        <title>Comparative Genomics Analysis of the Genus Qipengyuania Reveals Extensive Genetic Diversity and Metabolic Versatility, Including the Description of Fifteen Novel Species.</title>
        <authorList>
            <person name="Liu Y."/>
        </authorList>
    </citation>
    <scope>NUCLEOTIDE SEQUENCE [LARGE SCALE GENOMIC DNA]</scope>
    <source>
        <strain evidence="2 3">1NDH13</strain>
    </source>
</reference>
<proteinExistence type="predicted"/>
<gene>
    <name evidence="2" type="ORF">K3148_09820</name>
</gene>
<evidence type="ECO:0000313" key="3">
    <source>
        <dbReference type="Proteomes" id="UP000824281"/>
    </source>
</evidence>
<evidence type="ECO:0000313" key="2">
    <source>
        <dbReference type="EMBL" id="QZD89133.1"/>
    </source>
</evidence>
<evidence type="ECO:0000256" key="1">
    <source>
        <dbReference type="SAM" id="Phobius"/>
    </source>
</evidence>
<keyword evidence="1" id="KW-0812">Transmembrane</keyword>
<organism evidence="2 3">
    <name type="scientific">Qipengyuania aurantiaca</name>
    <dbReference type="NCBI Taxonomy" id="2867233"/>
    <lineage>
        <taxon>Bacteria</taxon>
        <taxon>Pseudomonadati</taxon>
        <taxon>Pseudomonadota</taxon>
        <taxon>Alphaproteobacteria</taxon>
        <taxon>Sphingomonadales</taxon>
        <taxon>Erythrobacteraceae</taxon>
        <taxon>Qipengyuania</taxon>
    </lineage>
</organism>
<dbReference type="RefSeq" id="WP_221424636.1">
    <property type="nucleotide sequence ID" value="NZ_CP081295.1"/>
</dbReference>
<protein>
    <submittedName>
        <fullName evidence="2">Uncharacterized protein</fullName>
    </submittedName>
</protein>
<feature type="transmembrane region" description="Helical" evidence="1">
    <location>
        <begin position="25"/>
        <end position="45"/>
    </location>
</feature>
<keyword evidence="3" id="KW-1185">Reference proteome</keyword>
<keyword evidence="1" id="KW-1133">Transmembrane helix</keyword>
<accession>A0ABX8ZPM1</accession>